<reference evidence="4 5" key="1">
    <citation type="journal article" date="2021" name="J. Biosci. Bioeng.">
        <title>Identification and characterization of a chc gene cluster responsible for the aromatization pathway of cyclohexanecarboxylate degradation in Sinomonas cyclohexanicum ATCC 51369.</title>
        <authorList>
            <person name="Yamamoto T."/>
            <person name="Hasegawa Y."/>
            <person name="Lau P.C.K."/>
            <person name="Iwaki H."/>
        </authorList>
    </citation>
    <scope>NUCLEOTIDE SEQUENCE [LARGE SCALE GENOMIC DNA]</scope>
    <source>
        <strain evidence="4 5">ATCC 51369</strain>
    </source>
</reference>
<gene>
    <name evidence="4" type="ORF">SCMU_02930</name>
</gene>
<feature type="domain" description="DUF4190" evidence="3">
    <location>
        <begin position="175"/>
        <end position="234"/>
    </location>
</feature>
<feature type="transmembrane region" description="Helical" evidence="2">
    <location>
        <begin position="218"/>
        <end position="246"/>
    </location>
</feature>
<evidence type="ECO:0000313" key="5">
    <source>
        <dbReference type="Proteomes" id="UP001319861"/>
    </source>
</evidence>
<name>A0ABN6FC24_SINCY</name>
<accession>A0ABN6FC24</accession>
<evidence type="ECO:0000259" key="3">
    <source>
        <dbReference type="Pfam" id="PF13828"/>
    </source>
</evidence>
<feature type="compositionally biased region" description="Basic and acidic residues" evidence="1">
    <location>
        <begin position="1"/>
        <end position="12"/>
    </location>
</feature>
<organism evidence="4 5">
    <name type="scientific">Sinomonas cyclohexanicum</name>
    <name type="common">Corynebacterium cyclohexanicum</name>
    <dbReference type="NCBI Taxonomy" id="322009"/>
    <lineage>
        <taxon>Bacteria</taxon>
        <taxon>Bacillati</taxon>
        <taxon>Actinomycetota</taxon>
        <taxon>Actinomycetes</taxon>
        <taxon>Micrococcales</taxon>
        <taxon>Micrococcaceae</taxon>
        <taxon>Sinomonas</taxon>
    </lineage>
</organism>
<dbReference type="RefSeq" id="WP_229231196.1">
    <property type="nucleotide sequence ID" value="NZ_AP024525.1"/>
</dbReference>
<keyword evidence="2" id="KW-0812">Transmembrane</keyword>
<feature type="region of interest" description="Disordered" evidence="1">
    <location>
        <begin position="1"/>
        <end position="149"/>
    </location>
</feature>
<keyword evidence="2" id="KW-1133">Transmembrane helix</keyword>
<keyword evidence="5" id="KW-1185">Reference proteome</keyword>
<dbReference type="Pfam" id="PF13828">
    <property type="entry name" value="DUF4190"/>
    <property type="match status" value="1"/>
</dbReference>
<evidence type="ECO:0000313" key="4">
    <source>
        <dbReference type="EMBL" id="BCT74451.1"/>
    </source>
</evidence>
<feature type="compositionally biased region" description="Pro residues" evidence="1">
    <location>
        <begin position="73"/>
        <end position="82"/>
    </location>
</feature>
<evidence type="ECO:0000256" key="2">
    <source>
        <dbReference type="SAM" id="Phobius"/>
    </source>
</evidence>
<dbReference type="Proteomes" id="UP001319861">
    <property type="component" value="Chromosome"/>
</dbReference>
<feature type="compositionally biased region" description="Basic and acidic residues" evidence="1">
    <location>
        <begin position="26"/>
        <end position="36"/>
    </location>
</feature>
<dbReference type="InterPro" id="IPR025241">
    <property type="entry name" value="DUF4190"/>
</dbReference>
<evidence type="ECO:0000256" key="1">
    <source>
        <dbReference type="SAM" id="MobiDB-lite"/>
    </source>
</evidence>
<feature type="compositionally biased region" description="Low complexity" evidence="1">
    <location>
        <begin position="83"/>
        <end position="144"/>
    </location>
</feature>
<sequence>MSQDPEEPRPSEQDGGVPEPSASGEPGDHDAGRPERPTYTPPSYVPPVSLDKDRDSATEPIPPGPLQPGTTQPLPPSAPPLPGTAQQPGQQGSGQQEPPGYPATGYPGAHQYPAAPAQYPQAQGQQYPQGQQGYPGQTPYGQAPAPYGQAPYGQPAQYNQGYSQYAYGPPEPKGLSIASMVCGIAVYVGFGFFILPQIAAVVLGHMGLAREPAGRGMALAGLIMGYVGIALTIAFIVFFVVVLGVASNRGYTY</sequence>
<protein>
    <recommendedName>
        <fullName evidence="3">DUF4190 domain-containing protein</fullName>
    </recommendedName>
</protein>
<dbReference type="EMBL" id="AP024525">
    <property type="protein sequence ID" value="BCT74451.1"/>
    <property type="molecule type" value="Genomic_DNA"/>
</dbReference>
<feature type="transmembrane region" description="Helical" evidence="2">
    <location>
        <begin position="184"/>
        <end position="206"/>
    </location>
</feature>
<keyword evidence="2" id="KW-0472">Membrane</keyword>
<proteinExistence type="predicted"/>